<gene>
    <name evidence="2" type="ORF">CVS29_01095</name>
    <name evidence="1" type="ORF">CVS29_07845</name>
</gene>
<dbReference type="EMBL" id="QHLZ01000004">
    <property type="protein sequence ID" value="PXA65917.1"/>
    <property type="molecule type" value="Genomic_DNA"/>
</dbReference>
<proteinExistence type="predicted"/>
<evidence type="ECO:0000313" key="1">
    <source>
        <dbReference type="EMBL" id="PXA65917.1"/>
    </source>
</evidence>
<dbReference type="Gene3D" id="1.10.287.1060">
    <property type="entry name" value="ESAT-6-like"/>
    <property type="match status" value="1"/>
</dbReference>
<dbReference type="AlphaFoldDB" id="A0A2V3DRV1"/>
<keyword evidence="3" id="KW-1185">Reference proteome</keyword>
<evidence type="ECO:0000313" key="3">
    <source>
        <dbReference type="Proteomes" id="UP000246303"/>
    </source>
</evidence>
<accession>A0A2V3DRV1</accession>
<sequence>MFIMAMIGNDPQDMAELVSKLASAIDQITTAMSTLDGKAQSVRWEGADATRFKGTTWPTSKKQLNNVINDLTQVKTLVNKQKLQQIEASR</sequence>
<dbReference type="Proteomes" id="UP000246303">
    <property type="component" value="Unassembled WGS sequence"/>
</dbReference>
<evidence type="ECO:0008006" key="4">
    <source>
        <dbReference type="Google" id="ProtNLM"/>
    </source>
</evidence>
<protein>
    <recommendedName>
        <fullName evidence="4">WXG100 family type VII secretion target</fullName>
    </recommendedName>
</protein>
<evidence type="ECO:0000313" key="2">
    <source>
        <dbReference type="EMBL" id="PXA69195.1"/>
    </source>
</evidence>
<reference evidence="1 3" key="1">
    <citation type="submission" date="2018-05" db="EMBL/GenBank/DDBJ databases">
        <title>Genetic diversity of glacier-inhabiting Cryobacterium bacteria in China and description of Cryobacterium mengkeensis sp. nov. and Arthrobacter glacialis sp. nov.</title>
        <authorList>
            <person name="Liu Q."/>
            <person name="Xin Y.-H."/>
        </authorList>
    </citation>
    <scope>NUCLEOTIDE SEQUENCE [LARGE SCALE GENOMIC DNA]</scope>
    <source>
        <strain evidence="1 3">GP3</strain>
    </source>
</reference>
<comment type="caution">
    <text evidence="1">The sequence shown here is derived from an EMBL/GenBank/DDBJ whole genome shotgun (WGS) entry which is preliminary data.</text>
</comment>
<organism evidence="1 3">
    <name type="scientific">Arthrobacter psychrochitiniphilus</name>
    <dbReference type="NCBI Taxonomy" id="291045"/>
    <lineage>
        <taxon>Bacteria</taxon>
        <taxon>Bacillati</taxon>
        <taxon>Actinomycetota</taxon>
        <taxon>Actinomycetes</taxon>
        <taxon>Micrococcales</taxon>
        <taxon>Micrococcaceae</taxon>
        <taxon>Arthrobacter</taxon>
    </lineage>
</organism>
<name>A0A2V3DRV1_9MICC</name>
<dbReference type="EMBL" id="QHLZ01000001">
    <property type="protein sequence ID" value="PXA69195.1"/>
    <property type="molecule type" value="Genomic_DNA"/>
</dbReference>